<accession>A0A381Z278</accession>
<feature type="transmembrane region" description="Helical" evidence="8">
    <location>
        <begin position="24"/>
        <end position="42"/>
    </location>
</feature>
<evidence type="ECO:0000256" key="4">
    <source>
        <dbReference type="ARBA" id="ARBA00022679"/>
    </source>
</evidence>
<evidence type="ECO:0000256" key="3">
    <source>
        <dbReference type="ARBA" id="ARBA00005985"/>
    </source>
</evidence>
<dbReference type="FunFam" id="1.20.120.1780:FF:000001">
    <property type="entry name" value="4-hydroxybenzoate octaprenyltransferase"/>
    <property type="match status" value="1"/>
</dbReference>
<dbReference type="Gene3D" id="1.20.120.1780">
    <property type="entry name" value="UbiA prenyltransferase"/>
    <property type="match status" value="1"/>
</dbReference>
<dbReference type="Pfam" id="PF01040">
    <property type="entry name" value="UbiA"/>
    <property type="match status" value="1"/>
</dbReference>
<evidence type="ECO:0000256" key="6">
    <source>
        <dbReference type="ARBA" id="ARBA00022989"/>
    </source>
</evidence>
<dbReference type="Gene3D" id="1.10.357.140">
    <property type="entry name" value="UbiA prenyltransferase"/>
    <property type="match status" value="1"/>
</dbReference>
<evidence type="ECO:0000256" key="1">
    <source>
        <dbReference type="ARBA" id="ARBA00001946"/>
    </source>
</evidence>
<dbReference type="AlphaFoldDB" id="A0A381Z278"/>
<feature type="transmembrane region" description="Helical" evidence="8">
    <location>
        <begin position="78"/>
        <end position="97"/>
    </location>
</feature>
<evidence type="ECO:0000256" key="5">
    <source>
        <dbReference type="ARBA" id="ARBA00022692"/>
    </source>
</evidence>
<dbReference type="GO" id="GO:0016765">
    <property type="term" value="F:transferase activity, transferring alkyl or aryl (other than methyl) groups"/>
    <property type="evidence" value="ECO:0007669"/>
    <property type="project" value="InterPro"/>
</dbReference>
<dbReference type="InterPro" id="IPR039653">
    <property type="entry name" value="Prenyltransferase"/>
</dbReference>
<gene>
    <name evidence="9" type="ORF">METZ01_LOCUS135787</name>
</gene>
<keyword evidence="6 8" id="KW-1133">Transmembrane helix</keyword>
<organism evidence="9">
    <name type="scientific">marine metagenome</name>
    <dbReference type="NCBI Taxonomy" id="408172"/>
    <lineage>
        <taxon>unclassified sequences</taxon>
        <taxon>metagenomes</taxon>
        <taxon>ecological metagenomes</taxon>
    </lineage>
</organism>
<feature type="transmembrane region" description="Helical" evidence="8">
    <location>
        <begin position="48"/>
        <end position="66"/>
    </location>
</feature>
<evidence type="ECO:0000256" key="7">
    <source>
        <dbReference type="ARBA" id="ARBA00023136"/>
    </source>
</evidence>
<comment type="subcellular location">
    <subcellularLocation>
        <location evidence="2">Membrane</location>
        <topology evidence="2">Multi-pass membrane protein</topology>
    </subcellularLocation>
</comment>
<dbReference type="PANTHER" id="PTHR11048">
    <property type="entry name" value="PRENYLTRANSFERASES"/>
    <property type="match status" value="1"/>
</dbReference>
<dbReference type="EMBL" id="UINC01019569">
    <property type="protein sequence ID" value="SVA82933.1"/>
    <property type="molecule type" value="Genomic_DNA"/>
</dbReference>
<comment type="cofactor">
    <cofactor evidence="1">
        <name>Mg(2+)</name>
        <dbReference type="ChEBI" id="CHEBI:18420"/>
    </cofactor>
</comment>
<proteinExistence type="inferred from homology"/>
<feature type="non-terminal residue" evidence="9">
    <location>
        <position position="1"/>
    </location>
</feature>
<keyword evidence="7 8" id="KW-0472">Membrane</keyword>
<dbReference type="InterPro" id="IPR044878">
    <property type="entry name" value="UbiA_sf"/>
</dbReference>
<evidence type="ECO:0000256" key="2">
    <source>
        <dbReference type="ARBA" id="ARBA00004141"/>
    </source>
</evidence>
<protein>
    <recommendedName>
        <fullName evidence="10">4-hydroxybenzoate octaprenyltransferase</fullName>
    </recommendedName>
</protein>
<keyword evidence="4" id="KW-0808">Transferase</keyword>
<dbReference type="NCBIfam" id="TIGR01475">
    <property type="entry name" value="ubiA_other"/>
    <property type="match status" value="1"/>
</dbReference>
<name>A0A381Z278_9ZZZZ</name>
<dbReference type="GO" id="GO:0006744">
    <property type="term" value="P:ubiquinone biosynthetic process"/>
    <property type="evidence" value="ECO:0007669"/>
    <property type="project" value="TreeGrafter"/>
</dbReference>
<feature type="transmembrane region" description="Helical" evidence="8">
    <location>
        <begin position="206"/>
        <end position="224"/>
    </location>
</feature>
<evidence type="ECO:0008006" key="10">
    <source>
        <dbReference type="Google" id="ProtNLM"/>
    </source>
</evidence>
<keyword evidence="5 8" id="KW-0812">Transmembrane</keyword>
<dbReference type="CDD" id="cd13959">
    <property type="entry name" value="PT_UbiA_COQ2"/>
    <property type="match status" value="1"/>
</dbReference>
<feature type="transmembrane region" description="Helical" evidence="8">
    <location>
        <begin position="155"/>
        <end position="186"/>
    </location>
</feature>
<evidence type="ECO:0000256" key="8">
    <source>
        <dbReference type="SAM" id="Phobius"/>
    </source>
</evidence>
<sequence>NRLVDARHDALNPRTEAREIPRGVISRFQAVMFVMCWSSVFVAVTSQISVLCLALSPVALAIAFWYSLAKRYTNYSQLFLGLAMAVAPVGGWLAAGGRSGWEPWLLGVAIGMWVGGFDVLYACQDVEFDRNQGLRSIPVRYGVSKSLWISRGMHVVTVVMLTALAAVTSLGLIYLFGVGVVAALLVYEQSLVRANDLSRIKQAFDLNGYVGILYLATTSVAIYVG</sequence>
<feature type="transmembrane region" description="Helical" evidence="8">
    <location>
        <begin position="103"/>
        <end position="123"/>
    </location>
</feature>
<dbReference type="GO" id="GO:0005886">
    <property type="term" value="C:plasma membrane"/>
    <property type="evidence" value="ECO:0007669"/>
    <property type="project" value="TreeGrafter"/>
</dbReference>
<evidence type="ECO:0000313" key="9">
    <source>
        <dbReference type="EMBL" id="SVA82933.1"/>
    </source>
</evidence>
<reference evidence="9" key="1">
    <citation type="submission" date="2018-05" db="EMBL/GenBank/DDBJ databases">
        <authorList>
            <person name="Lanie J.A."/>
            <person name="Ng W.-L."/>
            <person name="Kazmierczak K.M."/>
            <person name="Andrzejewski T.M."/>
            <person name="Davidsen T.M."/>
            <person name="Wayne K.J."/>
            <person name="Tettelin H."/>
            <person name="Glass J.I."/>
            <person name="Rusch D."/>
            <person name="Podicherti R."/>
            <person name="Tsui H.-C.T."/>
            <person name="Winkler M.E."/>
        </authorList>
    </citation>
    <scope>NUCLEOTIDE SEQUENCE</scope>
</reference>
<dbReference type="InterPro" id="IPR000537">
    <property type="entry name" value="UbiA_prenyltransferase"/>
</dbReference>
<dbReference type="PANTHER" id="PTHR11048:SF28">
    <property type="entry name" value="4-HYDROXYBENZOATE POLYPRENYLTRANSFERASE, MITOCHONDRIAL"/>
    <property type="match status" value="1"/>
</dbReference>
<comment type="similarity">
    <text evidence="3">Belongs to the UbiA prenyltransferase family.</text>
</comment>
<dbReference type="InterPro" id="IPR006371">
    <property type="entry name" value="Polyprenyltransferase_UbiA-li"/>
</dbReference>